<comment type="caution">
    <text evidence="2">The sequence shown here is derived from an EMBL/GenBank/DDBJ whole genome shotgun (WGS) entry which is preliminary data.</text>
</comment>
<dbReference type="Gene3D" id="3.40.630.30">
    <property type="match status" value="1"/>
</dbReference>
<organism evidence="2 3">
    <name type="scientific">Prochlorococcus marinus str. GP2</name>
    <dbReference type="NCBI Taxonomy" id="59925"/>
    <lineage>
        <taxon>Bacteria</taxon>
        <taxon>Bacillati</taxon>
        <taxon>Cyanobacteriota</taxon>
        <taxon>Cyanophyceae</taxon>
        <taxon>Synechococcales</taxon>
        <taxon>Prochlorococcaceae</taxon>
        <taxon>Prochlorococcus</taxon>
    </lineage>
</organism>
<feature type="domain" description="BioF2-like acetyltransferase" evidence="1">
    <location>
        <begin position="138"/>
        <end position="252"/>
    </location>
</feature>
<evidence type="ECO:0000313" key="2">
    <source>
        <dbReference type="EMBL" id="KGF86477.1"/>
    </source>
</evidence>
<evidence type="ECO:0000313" key="3">
    <source>
        <dbReference type="Proteomes" id="UP000030598"/>
    </source>
</evidence>
<dbReference type="InterPro" id="IPR050644">
    <property type="entry name" value="PG_Glycine_Bridge_Synth"/>
</dbReference>
<dbReference type="AlphaFoldDB" id="A0A0A1ZA69"/>
<gene>
    <name evidence="2" type="ORF">EU91_1239</name>
</gene>
<dbReference type="InterPro" id="IPR038740">
    <property type="entry name" value="BioF2-like_GNAT_dom"/>
</dbReference>
<dbReference type="STRING" id="59925.EU91_1239"/>
<name>A0A0A1ZA69_PROMR</name>
<sequence>MKFNVFSEEWWLDAVSINGEWGREDIFENGKLVASFPWYLKKKIGFKYLCMPPMTQSLGPYIDHPNNVKYAQKLSREKYLVNELIDKLPYFDHFEQAFSVELTNWLPFYWRGFSQTTLYTYRLSNIRNQENLWKGLQTKIRTDIRKAKKIGVNIEISDDIENFIELNSKTFLNKGLKNPYSNELIKRIYYASIKNNSGALFLAKGLDGETHAGIFLIWNKYCSYYLLGAGDQNLRNSGATSLTIWEGIKYVSQFTDIFDFEGSMNPSIESFFRGFGAYQVPYHFVKRTNSKILSLFKSTKSIFK</sequence>
<dbReference type="Proteomes" id="UP000030598">
    <property type="component" value="Unassembled WGS sequence"/>
</dbReference>
<dbReference type="EMBL" id="JNAH01000007">
    <property type="protein sequence ID" value="KGF86477.1"/>
    <property type="molecule type" value="Genomic_DNA"/>
</dbReference>
<proteinExistence type="predicted"/>
<accession>A0A0A1ZA69</accession>
<dbReference type="eggNOG" id="COG2348">
    <property type="taxonomic scope" value="Bacteria"/>
</dbReference>
<dbReference type="InterPro" id="IPR016181">
    <property type="entry name" value="Acyl_CoA_acyltransferase"/>
</dbReference>
<dbReference type="OrthoDB" id="1550503at2"/>
<dbReference type="RefSeq" id="WP_032524713.1">
    <property type="nucleotide sequence ID" value="NZ_CP138934.1"/>
</dbReference>
<dbReference type="SUPFAM" id="SSF55729">
    <property type="entry name" value="Acyl-CoA N-acyltransferases (Nat)"/>
    <property type="match status" value="1"/>
</dbReference>
<reference evidence="3" key="1">
    <citation type="journal article" date="2014" name="Sci. Data">
        <title>Genomes of diverse isolates of the marine cyanobacterium Prochlorococcus.</title>
        <authorList>
            <person name="Biller S."/>
            <person name="Berube P."/>
            <person name="Thompson J."/>
            <person name="Kelly L."/>
            <person name="Roggensack S."/>
            <person name="Awad L."/>
            <person name="Roache-Johnson K."/>
            <person name="Ding H."/>
            <person name="Giovannoni S.J."/>
            <person name="Moore L.R."/>
            <person name="Chisholm S.W."/>
        </authorList>
    </citation>
    <scope>NUCLEOTIDE SEQUENCE [LARGE SCALE GENOMIC DNA]</scope>
    <source>
        <strain evidence="3">GP2</strain>
    </source>
</reference>
<dbReference type="Pfam" id="PF13480">
    <property type="entry name" value="Acetyltransf_6"/>
    <property type="match status" value="1"/>
</dbReference>
<dbReference type="PANTHER" id="PTHR36174">
    <property type="entry name" value="LIPID II:GLYCINE GLYCYLTRANSFERASE"/>
    <property type="match status" value="1"/>
</dbReference>
<dbReference type="PANTHER" id="PTHR36174:SF1">
    <property type="entry name" value="LIPID II:GLYCINE GLYCYLTRANSFERASE"/>
    <property type="match status" value="1"/>
</dbReference>
<evidence type="ECO:0000259" key="1">
    <source>
        <dbReference type="Pfam" id="PF13480"/>
    </source>
</evidence>
<protein>
    <recommendedName>
        <fullName evidence="1">BioF2-like acetyltransferase domain-containing protein</fullName>
    </recommendedName>
</protein>